<dbReference type="RefSeq" id="WP_133882712.1">
    <property type="nucleotide sequence ID" value="NZ_MWIN01000019.1"/>
</dbReference>
<comment type="caution">
    <text evidence="11">The sequence shown here is derived from an EMBL/GenBank/DDBJ whole genome shotgun (WGS) entry which is preliminary data.</text>
</comment>
<feature type="signal peptide" evidence="9">
    <location>
        <begin position="1"/>
        <end position="22"/>
    </location>
</feature>
<evidence type="ECO:0000256" key="8">
    <source>
        <dbReference type="PIRSR" id="PIRSR602324-1"/>
    </source>
</evidence>
<comment type="PTM">
    <text evidence="8">Binds 1 heme c group covalently per subunit.</text>
</comment>
<sequence>MKHIALLCLLGLLATTSSVVRADYAGVGRSATDAEIRAWDIDVRPDFVGLPAGQGSVSEGEALWSARCASCHGDFGDANHVFTPLIGNTTADDIRTGRVASLKAGGSYRTTFTKVSSISTLWDYINRAMPWDRPKSLSPNEVYAALAYLLHLADIVPADFVLSDKTMANVQARLPNRNGMTQEHGLWKVGGKADTRAKPCMQDCLHGDVVITSALPDHARGSHGDLAKQNRSFGAVRGVELAMGAETASPATAPVATGLGTKRTGPDVTPMLSSNGCLGCHAIDAKLLGPSFKDVAAKYADRKDATAYLASKIRGGSSGVWGVVPMPPFAQLPDETMKAITEWIAGGAAQ</sequence>
<dbReference type="GO" id="GO:0005506">
    <property type="term" value="F:iron ion binding"/>
    <property type="evidence" value="ECO:0007669"/>
    <property type="project" value="InterPro"/>
</dbReference>
<dbReference type="Gene3D" id="1.10.760.10">
    <property type="entry name" value="Cytochrome c-like domain"/>
    <property type="match status" value="2"/>
</dbReference>
<dbReference type="InterPro" id="IPR009056">
    <property type="entry name" value="Cyt_c-like_dom"/>
</dbReference>
<evidence type="ECO:0000256" key="5">
    <source>
        <dbReference type="ARBA" id="ARBA00022982"/>
    </source>
</evidence>
<evidence type="ECO:0000313" key="11">
    <source>
        <dbReference type="EMBL" id="TDU26515.1"/>
    </source>
</evidence>
<dbReference type="GO" id="GO:0009055">
    <property type="term" value="F:electron transfer activity"/>
    <property type="evidence" value="ECO:0007669"/>
    <property type="project" value="InterPro"/>
</dbReference>
<evidence type="ECO:0000313" key="12">
    <source>
        <dbReference type="Proteomes" id="UP000295341"/>
    </source>
</evidence>
<evidence type="ECO:0000256" key="7">
    <source>
        <dbReference type="ARBA" id="ARBA00031244"/>
    </source>
</evidence>
<feature type="binding site" description="covalent" evidence="8">
    <location>
        <position position="326"/>
    </location>
    <ligand>
        <name>heme c</name>
        <dbReference type="ChEBI" id="CHEBI:61717"/>
    </ligand>
</feature>
<feature type="domain" description="Cytochrome c" evidence="10">
    <location>
        <begin position="55"/>
        <end position="153"/>
    </location>
</feature>
<dbReference type="PRINTS" id="PR00606">
    <property type="entry name" value="CYTCHROMECID"/>
</dbReference>
<keyword evidence="5" id="KW-0249">Electron transport</keyword>
<keyword evidence="2" id="KW-0813">Transport</keyword>
<reference evidence="11 12" key="1">
    <citation type="submission" date="2019-03" db="EMBL/GenBank/DDBJ databases">
        <title>Genomic Encyclopedia of Type Strains, Phase IV (KMG-IV): sequencing the most valuable type-strain genomes for metagenomic binning, comparative biology and taxonomic classification.</title>
        <authorList>
            <person name="Goeker M."/>
        </authorList>
    </citation>
    <scope>NUCLEOTIDE SEQUENCE [LARGE SCALE GENOMIC DNA]</scope>
    <source>
        <strain evidence="11 12">DSM 26377</strain>
    </source>
</reference>
<evidence type="ECO:0000256" key="2">
    <source>
        <dbReference type="ARBA" id="ARBA00022448"/>
    </source>
</evidence>
<gene>
    <name evidence="11" type="ORF">DFR24_3542</name>
</gene>
<evidence type="ECO:0000256" key="6">
    <source>
        <dbReference type="ARBA" id="ARBA00023004"/>
    </source>
</evidence>
<name>A0A4R7NYU3_9GAMM</name>
<organism evidence="11 12">
    <name type="scientific">Panacagrimonas perspica</name>
    <dbReference type="NCBI Taxonomy" id="381431"/>
    <lineage>
        <taxon>Bacteria</taxon>
        <taxon>Pseudomonadati</taxon>
        <taxon>Pseudomonadota</taxon>
        <taxon>Gammaproteobacteria</taxon>
        <taxon>Nevskiales</taxon>
        <taxon>Nevskiaceae</taxon>
        <taxon>Panacagrimonas</taxon>
    </lineage>
</organism>
<keyword evidence="4 8" id="KW-0479">Metal-binding</keyword>
<accession>A0A4R7NYU3</accession>
<keyword evidence="12" id="KW-1185">Reference proteome</keyword>
<feature type="binding site" description="covalent" evidence="8">
    <location>
        <position position="281"/>
    </location>
    <ligand>
        <name>heme c</name>
        <dbReference type="ChEBI" id="CHEBI:61717"/>
    </ligand>
</feature>
<feature type="domain" description="Cytochrome c" evidence="10">
    <location>
        <begin position="260"/>
        <end position="348"/>
    </location>
</feature>
<proteinExistence type="predicted"/>
<evidence type="ECO:0000256" key="4">
    <source>
        <dbReference type="ARBA" id="ARBA00022723"/>
    </source>
</evidence>
<dbReference type="AlphaFoldDB" id="A0A4R7NYU3"/>
<evidence type="ECO:0000256" key="3">
    <source>
        <dbReference type="ARBA" id="ARBA00022617"/>
    </source>
</evidence>
<dbReference type="EMBL" id="SOBT01000010">
    <property type="protein sequence ID" value="TDU26515.1"/>
    <property type="molecule type" value="Genomic_DNA"/>
</dbReference>
<dbReference type="PROSITE" id="PS51007">
    <property type="entry name" value="CYTC"/>
    <property type="match status" value="2"/>
</dbReference>
<evidence type="ECO:0000256" key="1">
    <source>
        <dbReference type="ARBA" id="ARBA00021020"/>
    </source>
</evidence>
<dbReference type="Pfam" id="PF13442">
    <property type="entry name" value="Cytochrome_CBB3"/>
    <property type="match status" value="2"/>
</dbReference>
<dbReference type="InterPro" id="IPR002324">
    <property type="entry name" value="Cyt_c_ID"/>
</dbReference>
<dbReference type="GO" id="GO:0020037">
    <property type="term" value="F:heme binding"/>
    <property type="evidence" value="ECO:0007669"/>
    <property type="project" value="InterPro"/>
</dbReference>
<feature type="chain" id="PRO_5020220115" description="Cytochrome c-551" evidence="9">
    <location>
        <begin position="23"/>
        <end position="350"/>
    </location>
</feature>
<feature type="binding site" description="covalent" evidence="8">
    <location>
        <position position="277"/>
    </location>
    <ligand>
        <name>heme c</name>
        <dbReference type="ChEBI" id="CHEBI:61717"/>
    </ligand>
</feature>
<keyword evidence="3 8" id="KW-0349">Heme</keyword>
<evidence type="ECO:0000259" key="10">
    <source>
        <dbReference type="PROSITE" id="PS51007"/>
    </source>
</evidence>
<keyword evidence="9" id="KW-0732">Signal</keyword>
<dbReference type="Proteomes" id="UP000295341">
    <property type="component" value="Unassembled WGS sequence"/>
</dbReference>
<dbReference type="SUPFAM" id="SSF46626">
    <property type="entry name" value="Cytochrome c"/>
    <property type="match status" value="2"/>
</dbReference>
<dbReference type="OrthoDB" id="9814708at2"/>
<dbReference type="InterPro" id="IPR036909">
    <property type="entry name" value="Cyt_c-like_dom_sf"/>
</dbReference>
<protein>
    <recommendedName>
        <fullName evidence="1">Cytochrome c-551</fullName>
    </recommendedName>
    <alternativeName>
        <fullName evidence="7">Cytochrome c551</fullName>
    </alternativeName>
</protein>
<keyword evidence="6 8" id="KW-0408">Iron</keyword>
<evidence type="ECO:0000256" key="9">
    <source>
        <dbReference type="SAM" id="SignalP"/>
    </source>
</evidence>